<evidence type="ECO:0000256" key="11">
    <source>
        <dbReference type="SAM" id="SignalP"/>
    </source>
</evidence>
<evidence type="ECO:0000256" key="6">
    <source>
        <dbReference type="ARBA" id="ARBA00023136"/>
    </source>
</evidence>
<evidence type="ECO:0000256" key="10">
    <source>
        <dbReference type="SAM" id="MobiDB-lite"/>
    </source>
</evidence>
<dbReference type="Proteomes" id="UP000550787">
    <property type="component" value="Unassembled WGS sequence"/>
</dbReference>
<dbReference type="InterPro" id="IPR000531">
    <property type="entry name" value="Beta-barrel_TonB"/>
</dbReference>
<dbReference type="Gene3D" id="2.170.130.10">
    <property type="entry name" value="TonB-dependent receptor, plug domain"/>
    <property type="match status" value="1"/>
</dbReference>
<comment type="subcellular location">
    <subcellularLocation>
        <location evidence="1 8">Cell outer membrane</location>
        <topology evidence="1 8">Multi-pass membrane protein</topology>
    </subcellularLocation>
</comment>
<dbReference type="EMBL" id="JABEQG010000003">
    <property type="protein sequence ID" value="MBB2155331.1"/>
    <property type="molecule type" value="Genomic_DNA"/>
</dbReference>
<evidence type="ECO:0000256" key="8">
    <source>
        <dbReference type="PROSITE-ProRule" id="PRU01360"/>
    </source>
</evidence>
<dbReference type="PANTHER" id="PTHR30442:SF0">
    <property type="entry name" value="FE(3+) DICITRATE TRANSPORT PROTEIN FECA"/>
    <property type="match status" value="1"/>
</dbReference>
<feature type="domain" description="TonB-dependent receptor plug" evidence="13">
    <location>
        <begin position="92"/>
        <end position="190"/>
    </location>
</feature>
<keyword evidence="6 8" id="KW-0472">Membrane</keyword>
<accession>A0A7W4FCP1</accession>
<feature type="domain" description="TonB-dependent receptor-like beta-barrel" evidence="12">
    <location>
        <begin position="302"/>
        <end position="765"/>
    </location>
</feature>
<dbReference type="GO" id="GO:0033214">
    <property type="term" value="P:siderophore-iron import into cell"/>
    <property type="evidence" value="ECO:0007669"/>
    <property type="project" value="TreeGrafter"/>
</dbReference>
<dbReference type="Pfam" id="PF07715">
    <property type="entry name" value="Plug"/>
    <property type="match status" value="1"/>
</dbReference>
<evidence type="ECO:0000256" key="1">
    <source>
        <dbReference type="ARBA" id="ARBA00004571"/>
    </source>
</evidence>
<dbReference type="InterPro" id="IPR037066">
    <property type="entry name" value="Plug_dom_sf"/>
</dbReference>
<evidence type="ECO:0000256" key="4">
    <source>
        <dbReference type="ARBA" id="ARBA00022692"/>
    </source>
</evidence>
<feature type="region of interest" description="Disordered" evidence="10">
    <location>
        <begin position="37"/>
        <end position="68"/>
    </location>
</feature>
<proteinExistence type="inferred from homology"/>
<evidence type="ECO:0000313" key="15">
    <source>
        <dbReference type="Proteomes" id="UP000550787"/>
    </source>
</evidence>
<feature type="chain" id="PRO_5031155379" evidence="11">
    <location>
        <begin position="23"/>
        <end position="815"/>
    </location>
</feature>
<keyword evidence="3 8" id="KW-1134">Transmembrane beta strand</keyword>
<dbReference type="Pfam" id="PF00593">
    <property type="entry name" value="TonB_dep_Rec_b-barrel"/>
    <property type="match status" value="1"/>
</dbReference>
<evidence type="ECO:0000259" key="12">
    <source>
        <dbReference type="Pfam" id="PF00593"/>
    </source>
</evidence>
<reference evidence="14 15" key="1">
    <citation type="submission" date="2020-04" db="EMBL/GenBank/DDBJ databases">
        <title>Description of novel Gluconacetobacter.</title>
        <authorList>
            <person name="Sombolestani A."/>
        </authorList>
    </citation>
    <scope>NUCLEOTIDE SEQUENCE [LARGE SCALE GENOMIC DNA]</scope>
    <source>
        <strain evidence="14 15">LMG 7603</strain>
    </source>
</reference>
<dbReference type="InterPro" id="IPR012910">
    <property type="entry name" value="Plug_dom"/>
</dbReference>
<dbReference type="PROSITE" id="PS52016">
    <property type="entry name" value="TONB_DEPENDENT_REC_3"/>
    <property type="match status" value="1"/>
</dbReference>
<evidence type="ECO:0000256" key="2">
    <source>
        <dbReference type="ARBA" id="ARBA00022448"/>
    </source>
</evidence>
<dbReference type="AlphaFoldDB" id="A0A7W4FCP1"/>
<evidence type="ECO:0000259" key="13">
    <source>
        <dbReference type="Pfam" id="PF07715"/>
    </source>
</evidence>
<dbReference type="GO" id="GO:0009279">
    <property type="term" value="C:cell outer membrane"/>
    <property type="evidence" value="ECO:0007669"/>
    <property type="project" value="UniProtKB-SubCell"/>
</dbReference>
<organism evidence="14 15">
    <name type="scientific">Gluconacetobacter diazotrophicus</name>
    <name type="common">Acetobacter diazotrophicus</name>
    <dbReference type="NCBI Taxonomy" id="33996"/>
    <lineage>
        <taxon>Bacteria</taxon>
        <taxon>Pseudomonadati</taxon>
        <taxon>Pseudomonadota</taxon>
        <taxon>Alphaproteobacteria</taxon>
        <taxon>Acetobacterales</taxon>
        <taxon>Acetobacteraceae</taxon>
        <taxon>Gluconacetobacter</taxon>
    </lineage>
</organism>
<comment type="similarity">
    <text evidence="8 9">Belongs to the TonB-dependent receptor family.</text>
</comment>
<evidence type="ECO:0000256" key="5">
    <source>
        <dbReference type="ARBA" id="ARBA00023077"/>
    </source>
</evidence>
<keyword evidence="14" id="KW-0675">Receptor</keyword>
<feature type="signal peptide" evidence="11">
    <location>
        <begin position="1"/>
        <end position="22"/>
    </location>
</feature>
<keyword evidence="11" id="KW-0732">Signal</keyword>
<dbReference type="PANTHER" id="PTHR30442">
    <property type="entry name" value="IRON III DICITRATE TRANSPORT PROTEIN FECA"/>
    <property type="match status" value="1"/>
</dbReference>
<sequence length="815" mass="88806">MRCRSLWDFFCCSTILTSHALAQTGAPAVVSSVAPTAGAQSKSPSHPGKAPSDNNDAPSMMGATAPTDARGEVVEVHGSRHTAVGGGMMTHEDAAKSRSTVTAEFIAKQTPGLNPMQLIQYLPGVNTTSVDPLGINGGEMTMRGLNQSQIGFTLEGFPINDIGNYAVYPQEIVDSENLRMINVEQGSADLDSPHISATGGAVDMYLIDPTDHFGGTVDGTYGNYNSRRIFGRVNTGFIGNTNLKGFVSFSAADEHSWRGPGDQSKLHGETKWVNAWGNGNVISFSLIGNQSESTLFPSMSLANWKKYGAYYTYDVKWNPKAPDANYYQLHRNPFTNIYASAPSTFTLTDNLTLTETPYFWYGNGNGGGAYNESLTSQQWGAQSLTGSIGPYNASNTKSMLLYNPSNTQTYRPGAVTKLSLHTGINRLTVGYWFEYSKQLQTGPYSLVNMATGQPYDEYGGGPNMVLSNGMTAEYRDTLTQTRIHTMFIDDSLSLLHGRLTIEGGLKYAVVDRDGHNFLPDTSTGPYIHGSWQEPLPAVSIRYKINDENQLFASSTTNFRIPMNTSLYDSGAYKQGVGYTAKANADTKPEISISEEFGWRYQGPLLNSTLSYFHYNFTNRLYTQTLIDPSGAIYTRSINGGGSHADGVDFEVGTRPILYHLRPYFSAEYVNARTDSNVGAGNGDYVFSKGKFAPQTPKYQLAFHLDYDDGHLFGGFGLKYVARQYSTFNNDQSIPDYLTMDVNAGYRFKDVGPLKAPTLRLNLQNITNNHYLGFVHGTSANALPTTGVYGTKIAGASTSFDVAAPFFVGGTASVDF</sequence>
<gene>
    <name evidence="14" type="ORF">HLH33_03240</name>
</gene>
<dbReference type="InterPro" id="IPR039426">
    <property type="entry name" value="TonB-dep_rcpt-like"/>
</dbReference>
<dbReference type="Gene3D" id="2.40.170.20">
    <property type="entry name" value="TonB-dependent receptor, beta-barrel domain"/>
    <property type="match status" value="1"/>
</dbReference>
<evidence type="ECO:0000256" key="3">
    <source>
        <dbReference type="ARBA" id="ARBA00022452"/>
    </source>
</evidence>
<comment type="caution">
    <text evidence="14">The sequence shown here is derived from an EMBL/GenBank/DDBJ whole genome shotgun (WGS) entry which is preliminary data.</text>
</comment>
<evidence type="ECO:0000256" key="9">
    <source>
        <dbReference type="RuleBase" id="RU003357"/>
    </source>
</evidence>
<dbReference type="SUPFAM" id="SSF56935">
    <property type="entry name" value="Porins"/>
    <property type="match status" value="1"/>
</dbReference>
<keyword evidence="7 8" id="KW-0998">Cell outer membrane</keyword>
<keyword evidence="4 8" id="KW-0812">Transmembrane</keyword>
<evidence type="ECO:0000256" key="7">
    <source>
        <dbReference type="ARBA" id="ARBA00023237"/>
    </source>
</evidence>
<evidence type="ECO:0000313" key="14">
    <source>
        <dbReference type="EMBL" id="MBB2155331.1"/>
    </source>
</evidence>
<protein>
    <submittedName>
        <fullName evidence="14">TonB-dependent receptor</fullName>
    </submittedName>
</protein>
<dbReference type="InterPro" id="IPR036942">
    <property type="entry name" value="Beta-barrel_TonB_sf"/>
</dbReference>
<name>A0A7W4FCP1_GLUDI</name>
<keyword evidence="2 8" id="KW-0813">Transport</keyword>
<keyword evidence="5 9" id="KW-0798">TonB box</keyword>